<dbReference type="InterPro" id="IPR011990">
    <property type="entry name" value="TPR-like_helical_dom_sf"/>
</dbReference>
<accession>A0A0R1N2L0</accession>
<dbReference type="Pfam" id="PF01381">
    <property type="entry name" value="HTH_3"/>
    <property type="match status" value="1"/>
</dbReference>
<sequence>MTITLGALLRDQRKGQGLSIAEISDGITSPSSVSRFERGQTELSATKFMQLMRRAAGRLDWPQFELEYSDPQDYMYRSNELIGERRPATEFYALATDYLQRYEKSHWFYDLVFAIIARDYAVTRLGMALPALPATVYPPATHYLVHIQHWQSYDALLAACMQIHCSLTDLHTIVTSMAAPYHNQNQPPEADQTQNMVTRAIMNIVRGMMMRGEFATTRELLPIIDTFPLTDLNQYILRAMDHLMLAFHDDPQMDWQTPLTQITAGLTLLTIQVHPDQVRGDWQKFMTTETGRHE</sequence>
<reference evidence="2 3" key="1">
    <citation type="journal article" date="2015" name="Genome Announc.">
        <title>Expanding the biotechnology potential of lactobacilli through comparative genomics of 213 strains and associated genera.</title>
        <authorList>
            <person name="Sun Z."/>
            <person name="Harris H.M."/>
            <person name="McCann A."/>
            <person name="Guo C."/>
            <person name="Argimon S."/>
            <person name="Zhang W."/>
            <person name="Yang X."/>
            <person name="Jeffery I.B."/>
            <person name="Cooney J.C."/>
            <person name="Kagawa T.F."/>
            <person name="Liu W."/>
            <person name="Song Y."/>
            <person name="Salvetti E."/>
            <person name="Wrobel A."/>
            <person name="Rasinkangas P."/>
            <person name="Parkhill J."/>
            <person name="Rea M.C."/>
            <person name="O'Sullivan O."/>
            <person name="Ritari J."/>
            <person name="Douillard F.P."/>
            <person name="Paul Ross R."/>
            <person name="Yang R."/>
            <person name="Briner A.E."/>
            <person name="Felis G.E."/>
            <person name="de Vos W.M."/>
            <person name="Barrangou R."/>
            <person name="Klaenhammer T.R."/>
            <person name="Caufield P.W."/>
            <person name="Cui Y."/>
            <person name="Zhang H."/>
            <person name="O'Toole P.W."/>
        </authorList>
    </citation>
    <scope>NUCLEOTIDE SEQUENCE [LARGE SCALE GENOMIC DNA]</scope>
    <source>
        <strain evidence="2 3">DSM 12744</strain>
    </source>
</reference>
<dbReference type="InterPro" id="IPR010982">
    <property type="entry name" value="Lambda_DNA-bd_dom_sf"/>
</dbReference>
<dbReference type="SUPFAM" id="SSF47413">
    <property type="entry name" value="lambda repressor-like DNA-binding domains"/>
    <property type="match status" value="1"/>
</dbReference>
<organism evidence="2 3">
    <name type="scientific">Schleiferilactobacillus perolens DSM 12744</name>
    <dbReference type="NCBI Taxonomy" id="1423792"/>
    <lineage>
        <taxon>Bacteria</taxon>
        <taxon>Bacillati</taxon>
        <taxon>Bacillota</taxon>
        <taxon>Bacilli</taxon>
        <taxon>Lactobacillales</taxon>
        <taxon>Lactobacillaceae</taxon>
        <taxon>Schleiferilactobacillus</taxon>
    </lineage>
</organism>
<name>A0A0R1N2L0_9LACO</name>
<evidence type="ECO:0000313" key="2">
    <source>
        <dbReference type="EMBL" id="KRL14385.1"/>
    </source>
</evidence>
<feature type="domain" description="HTH cro/C1-type" evidence="1">
    <location>
        <begin position="9"/>
        <end position="53"/>
    </location>
</feature>
<dbReference type="GO" id="GO:0003677">
    <property type="term" value="F:DNA binding"/>
    <property type="evidence" value="ECO:0007669"/>
    <property type="project" value="InterPro"/>
</dbReference>
<dbReference type="EMBL" id="AZEC01000001">
    <property type="protein sequence ID" value="KRL14385.1"/>
    <property type="molecule type" value="Genomic_DNA"/>
</dbReference>
<dbReference type="CDD" id="cd00093">
    <property type="entry name" value="HTH_XRE"/>
    <property type="match status" value="1"/>
</dbReference>
<proteinExistence type="predicted"/>
<dbReference type="InterPro" id="IPR001387">
    <property type="entry name" value="Cro/C1-type_HTH"/>
</dbReference>
<dbReference type="Gene3D" id="1.25.40.10">
    <property type="entry name" value="Tetratricopeptide repeat domain"/>
    <property type="match status" value="1"/>
</dbReference>
<keyword evidence="3" id="KW-1185">Reference proteome</keyword>
<dbReference type="PATRIC" id="fig|1423792.3.peg.32"/>
<dbReference type="AlphaFoldDB" id="A0A0R1N2L0"/>
<dbReference type="OrthoDB" id="34624at2"/>
<dbReference type="STRING" id="1423792.FD09_GL000030"/>
<protein>
    <recommendedName>
        <fullName evidence="1">HTH cro/C1-type domain-containing protein</fullName>
    </recommendedName>
</protein>
<dbReference type="RefSeq" id="WP_057817050.1">
    <property type="nucleotide sequence ID" value="NZ_AZEC01000001.1"/>
</dbReference>
<evidence type="ECO:0000313" key="3">
    <source>
        <dbReference type="Proteomes" id="UP000051330"/>
    </source>
</evidence>
<comment type="caution">
    <text evidence="2">The sequence shown here is derived from an EMBL/GenBank/DDBJ whole genome shotgun (WGS) entry which is preliminary data.</text>
</comment>
<dbReference type="SMART" id="SM00530">
    <property type="entry name" value="HTH_XRE"/>
    <property type="match status" value="1"/>
</dbReference>
<dbReference type="Proteomes" id="UP000051330">
    <property type="component" value="Unassembled WGS sequence"/>
</dbReference>
<gene>
    <name evidence="2" type="ORF">FD09_GL000030</name>
</gene>
<evidence type="ECO:0000259" key="1">
    <source>
        <dbReference type="PROSITE" id="PS50943"/>
    </source>
</evidence>
<dbReference type="PROSITE" id="PS50943">
    <property type="entry name" value="HTH_CROC1"/>
    <property type="match status" value="1"/>
</dbReference>